<keyword evidence="1" id="KW-1185">Reference proteome</keyword>
<dbReference type="WBParaSite" id="PEQ_0000094201-mRNA-1">
    <property type="protein sequence ID" value="PEQ_0000094201-mRNA-1"/>
    <property type="gene ID" value="PEQ_0000094201"/>
</dbReference>
<accession>A0A914RGT9</accession>
<protein>
    <submittedName>
        <fullName evidence="2">Uncharacterized protein</fullName>
    </submittedName>
</protein>
<organism evidence="1 2">
    <name type="scientific">Parascaris equorum</name>
    <name type="common">Equine roundworm</name>
    <dbReference type="NCBI Taxonomy" id="6256"/>
    <lineage>
        <taxon>Eukaryota</taxon>
        <taxon>Metazoa</taxon>
        <taxon>Ecdysozoa</taxon>
        <taxon>Nematoda</taxon>
        <taxon>Chromadorea</taxon>
        <taxon>Rhabditida</taxon>
        <taxon>Spirurina</taxon>
        <taxon>Ascaridomorpha</taxon>
        <taxon>Ascaridoidea</taxon>
        <taxon>Ascarididae</taxon>
        <taxon>Parascaris</taxon>
    </lineage>
</organism>
<name>A0A914RGT9_PAREQ</name>
<reference evidence="2" key="1">
    <citation type="submission" date="2022-11" db="UniProtKB">
        <authorList>
            <consortium name="WormBaseParasite"/>
        </authorList>
    </citation>
    <scope>IDENTIFICATION</scope>
</reference>
<dbReference type="Proteomes" id="UP000887564">
    <property type="component" value="Unplaced"/>
</dbReference>
<dbReference type="AlphaFoldDB" id="A0A914RGT9"/>
<sequence>MKDYDAQLRVLAKCHHEIDGRRCEVKIPLSKRPSILRLIIDFLHTLVEFNRCGPCSLRPFYNCVWVHFALNDGRLFPL</sequence>
<evidence type="ECO:0000313" key="2">
    <source>
        <dbReference type="WBParaSite" id="PEQ_0000094201-mRNA-1"/>
    </source>
</evidence>
<proteinExistence type="predicted"/>
<evidence type="ECO:0000313" key="1">
    <source>
        <dbReference type="Proteomes" id="UP000887564"/>
    </source>
</evidence>